<comment type="similarity">
    <text evidence="1">Belongs to the glycosyl hydrolase 13 family.</text>
</comment>
<accession>A0A2S1LN06</accession>
<dbReference type="Gene3D" id="3.20.20.80">
    <property type="entry name" value="Glycosidases"/>
    <property type="match status" value="1"/>
</dbReference>
<dbReference type="KEGG" id="fki:FK004_07385"/>
<dbReference type="InterPro" id="IPR013783">
    <property type="entry name" value="Ig-like_fold"/>
</dbReference>
<reference evidence="5 6" key="1">
    <citation type="submission" date="2017-04" db="EMBL/GenBank/DDBJ databases">
        <title>Complete genome sequence of Flavobacterium kingsejong AJ004.</title>
        <authorList>
            <person name="Lee P.C."/>
        </authorList>
    </citation>
    <scope>NUCLEOTIDE SEQUENCE [LARGE SCALE GENOMIC DNA]</scope>
    <source>
        <strain evidence="5 6">AJ004</strain>
    </source>
</reference>
<feature type="domain" description="Glycosyl hydrolase family 13 catalytic" evidence="4">
    <location>
        <begin position="382"/>
        <end position="765"/>
    </location>
</feature>
<dbReference type="RefSeq" id="WP_108736672.1">
    <property type="nucleotide sequence ID" value="NZ_CP020919.1"/>
</dbReference>
<dbReference type="SUPFAM" id="SSF51445">
    <property type="entry name" value="(Trans)glycosidases"/>
    <property type="match status" value="1"/>
</dbReference>
<dbReference type="InterPro" id="IPR014756">
    <property type="entry name" value="Ig_E-set"/>
</dbReference>
<organism evidence="5 6">
    <name type="scientific">Flavobacterium kingsejongi</name>
    <dbReference type="NCBI Taxonomy" id="1678728"/>
    <lineage>
        <taxon>Bacteria</taxon>
        <taxon>Pseudomonadati</taxon>
        <taxon>Bacteroidota</taxon>
        <taxon>Flavobacteriia</taxon>
        <taxon>Flavobacteriales</taxon>
        <taxon>Flavobacteriaceae</taxon>
        <taxon>Flavobacterium</taxon>
    </lineage>
</organism>
<dbReference type="Gene3D" id="2.60.40.10">
    <property type="entry name" value="Immunoglobulins"/>
    <property type="match status" value="1"/>
</dbReference>
<dbReference type="InterPro" id="IPR006047">
    <property type="entry name" value="GH13_cat_dom"/>
</dbReference>
<dbReference type="NCBIfam" id="TIGR04183">
    <property type="entry name" value="Por_Secre_tail"/>
    <property type="match status" value="1"/>
</dbReference>
<name>A0A2S1LN06_9FLAO</name>
<evidence type="ECO:0000256" key="2">
    <source>
        <dbReference type="ARBA" id="ARBA00022729"/>
    </source>
</evidence>
<evidence type="ECO:0000256" key="1">
    <source>
        <dbReference type="ARBA" id="ARBA00008061"/>
    </source>
</evidence>
<keyword evidence="2 3" id="KW-0732">Signal</keyword>
<feature type="signal peptide" evidence="3">
    <location>
        <begin position="1"/>
        <end position="17"/>
    </location>
</feature>
<protein>
    <submittedName>
        <fullName evidence="5">Alpha-amylase</fullName>
    </submittedName>
</protein>
<keyword evidence="6" id="KW-1185">Reference proteome</keyword>
<dbReference type="SMART" id="SM00642">
    <property type="entry name" value="Aamy"/>
    <property type="match status" value="1"/>
</dbReference>
<dbReference type="GO" id="GO:0005975">
    <property type="term" value="P:carbohydrate metabolic process"/>
    <property type="evidence" value="ECO:0007669"/>
    <property type="project" value="InterPro"/>
</dbReference>
<evidence type="ECO:0000313" key="5">
    <source>
        <dbReference type="EMBL" id="AWG25068.1"/>
    </source>
</evidence>
<dbReference type="InterPro" id="IPR026444">
    <property type="entry name" value="Secre_tail"/>
</dbReference>
<dbReference type="Proteomes" id="UP000244677">
    <property type="component" value="Chromosome"/>
</dbReference>
<dbReference type="InterPro" id="IPR017853">
    <property type="entry name" value="GH"/>
</dbReference>
<feature type="chain" id="PRO_5015440752" evidence="3">
    <location>
        <begin position="18"/>
        <end position="941"/>
    </location>
</feature>
<evidence type="ECO:0000313" key="6">
    <source>
        <dbReference type="Proteomes" id="UP000244677"/>
    </source>
</evidence>
<dbReference type="Pfam" id="PF00128">
    <property type="entry name" value="Alpha-amylase"/>
    <property type="match status" value="1"/>
</dbReference>
<dbReference type="CDD" id="cd11350">
    <property type="entry name" value="AmyAc_4"/>
    <property type="match status" value="1"/>
</dbReference>
<evidence type="ECO:0000259" key="4">
    <source>
        <dbReference type="SMART" id="SM00642"/>
    </source>
</evidence>
<dbReference type="SUPFAM" id="SSF81296">
    <property type="entry name" value="E set domains"/>
    <property type="match status" value="1"/>
</dbReference>
<sequence length="941" mass="104175">MKKITFLLCLVSFFGWAQVQTVTYNATPASFDETQSVTLTINGSSVNEAAWGITGNALYLWSWSYDLNDTNSIDCPTNGSWENSSETNKFTYNAANDTYTKTIVPTTFYNRTGIGKIGLLVKAKNANGDKKSQDIYLEVGTFQITASNPAQGSTTIVNAGSILPITASSSLAANWVLKVNGVNVATTNGTTTFSHNYTMNTDAAFELTATEPASGTVLSKTYAAITTPVVQAQALPAGMRQGINYNAADATKATLVLYAPLKSYVHVLGSFNNWQLSNAYLMKKDTANPDLYWMEITGFTPGTDYTFQYRTNDGIKTADPYSTLILSPYDDPYITAATYPNVPVYPAGQSFDVSVLKTNQAAYNWQVSNFIRPSKEKLVIYELLIRDFNSQKTWTSLSAQIEYFKNLKINAIEIMPVMEFEGNNSWGYNTAFHLALDKAYGTADSMKQFIDLCHENGIAVILDVALNHVYGRSPLVRMWMNDPDGDGFGDPTAQNPYCNVVATHSYSVGSDLNHQSAATQYYVQRTIEHWMNEFKIDGFRWDLTKGFTQNCTNNEACTNNYNADRVAVLKQYADIQWAIDPNFYIIFEHLGIGGSATEETEWANYRVNEGKGIMLWGKTTDPYNQNSMGYASNSNFNSMDFENRGFTAPRLVGYAESHDEERLMFKNLQYGNASTTAPVYNVRTLTTALNRMKAIGAVLLTIPGPKMIWQFGELGYDHSINECENGTINNDCRTSPKPIPFENGYSSNPDRMAIYNSWAAINALRQNNPVFDSPTFTITSGNLLPRIEISNAALAADQLKNVIVLANFDLTSKTVNTNFPITGTWYNLLDNTTISSTVTTVTLQPGEYKIYGNQAAVLGNEQFIAQPAISLYPNPASASFYLTKAVNQVSLYTIQGQLAKEYKGNFEARHAFSFDDVAQGLYLVKVTDADNNVATLKIVKQ</sequence>
<dbReference type="AlphaFoldDB" id="A0A2S1LN06"/>
<proteinExistence type="inferred from homology"/>
<dbReference type="PANTHER" id="PTHR43002">
    <property type="entry name" value="GLYCOGEN DEBRANCHING ENZYME"/>
    <property type="match status" value="1"/>
</dbReference>
<evidence type="ECO:0000256" key="3">
    <source>
        <dbReference type="SAM" id="SignalP"/>
    </source>
</evidence>
<dbReference type="Pfam" id="PF18962">
    <property type="entry name" value="Por_Secre_tail"/>
    <property type="match status" value="1"/>
</dbReference>
<dbReference type="EMBL" id="CP020919">
    <property type="protein sequence ID" value="AWG25068.1"/>
    <property type="molecule type" value="Genomic_DNA"/>
</dbReference>
<gene>
    <name evidence="5" type="ORF">FK004_07385</name>
</gene>
<dbReference type="OrthoDB" id="9761875at2"/>